<dbReference type="Proteomes" id="UP000307706">
    <property type="component" value="Unassembled WGS sequence"/>
</dbReference>
<dbReference type="EMBL" id="PNCL01000052">
    <property type="protein sequence ID" value="TMP58756.1"/>
    <property type="molecule type" value="Genomic_DNA"/>
</dbReference>
<feature type="transmembrane region" description="Helical" evidence="1">
    <location>
        <begin position="195"/>
        <end position="214"/>
    </location>
</feature>
<keyword evidence="1" id="KW-0472">Membrane</keyword>
<feature type="transmembrane region" description="Helical" evidence="1">
    <location>
        <begin position="71"/>
        <end position="89"/>
    </location>
</feature>
<reference evidence="3" key="3">
    <citation type="submission" date="2019-09" db="EMBL/GenBank/DDBJ databases">
        <title>Co-occurence of chitin degradation, pigmentation and bioactivity in marine Pseudoalteromonas.</title>
        <authorList>
            <person name="Sonnenschein E.C."/>
            <person name="Bech P.K."/>
        </authorList>
    </citation>
    <scope>NUCLEOTIDE SEQUENCE</scope>
    <source>
        <strain evidence="3">S2231</strain>
        <strain evidence="2 4">S2233</strain>
    </source>
</reference>
<name>A0A5S3XQQ6_9GAMM</name>
<dbReference type="Proteomes" id="UP000305730">
    <property type="component" value="Unassembled WGS sequence"/>
</dbReference>
<proteinExistence type="predicted"/>
<reference evidence="5" key="2">
    <citation type="submission" date="2019-06" db="EMBL/GenBank/DDBJ databases">
        <title>Co-occurence of chitin degradation, pigmentation and bioactivity in marine Pseudoalteromonas.</title>
        <authorList>
            <person name="Sonnenschein E.C."/>
            <person name="Bech P.K."/>
        </authorList>
    </citation>
    <scope>NUCLEOTIDE SEQUENCE [LARGE SCALE GENOMIC DNA]</scope>
    <source>
        <strain evidence="5">S2231</strain>
    </source>
</reference>
<protein>
    <recommendedName>
        <fullName evidence="6">PH domain-containing protein</fullName>
    </recommendedName>
</protein>
<sequence>MSKNIIGKRIPLLFMLAISTSWAFYYQGSNAINGFGSEKKEWLLLIDGLIFLPIICFIFIKNKKEAATKALAYGCLIVLLGSFIIPQSSKIIWPYLESGRYLILFVFIILEITTIFTVFFAVKAALNINIDPDEAISHPIESRIGKGAISSLLSFEARMWTYTLFAKKIKSQSFVGEYHFTYHNKDGVQSNQQGFILLILFELPIAHLVLHFLWSPFAANLVTGLTLFSLAFFIAEYRAMAIRPISLTSKNLIIRYGIWNPVTIPLVEIKHAQINTKFIARASNVSRYNMAGNPNVEIQLHCGKLIYLGIDSPNTLISTLIELSKTD</sequence>
<evidence type="ECO:0000256" key="1">
    <source>
        <dbReference type="SAM" id="Phobius"/>
    </source>
</evidence>
<evidence type="ECO:0000313" key="2">
    <source>
        <dbReference type="EMBL" id="TMP42424.1"/>
    </source>
</evidence>
<keyword evidence="1" id="KW-0812">Transmembrane</keyword>
<dbReference type="AlphaFoldDB" id="A0A5S3XQQ6"/>
<evidence type="ECO:0000313" key="3">
    <source>
        <dbReference type="EMBL" id="TMP58756.1"/>
    </source>
</evidence>
<accession>A0A5S3XQQ6</accession>
<gene>
    <name evidence="3" type="ORF">CWB96_11310</name>
    <name evidence="2" type="ORF">CWB97_11925</name>
</gene>
<evidence type="ECO:0008006" key="6">
    <source>
        <dbReference type="Google" id="ProtNLM"/>
    </source>
</evidence>
<feature type="transmembrane region" description="Helical" evidence="1">
    <location>
        <begin position="101"/>
        <end position="122"/>
    </location>
</feature>
<dbReference type="RefSeq" id="WP_138597192.1">
    <property type="nucleotide sequence ID" value="NZ_PNCK01000039.1"/>
</dbReference>
<reference evidence="4 5" key="1">
    <citation type="submission" date="2017-12" db="EMBL/GenBank/DDBJ databases">
        <authorList>
            <person name="Paulsen S."/>
            <person name="Gram L.K."/>
        </authorList>
    </citation>
    <scope>NUCLEOTIDE SEQUENCE [LARGE SCALE GENOMIC DNA]</scope>
    <source>
        <strain evidence="3 5">S2231</strain>
        <strain evidence="2 4">S2233</strain>
    </source>
</reference>
<organism evidence="3 5">
    <name type="scientific">Pseudoalteromonas citrea</name>
    <dbReference type="NCBI Taxonomy" id="43655"/>
    <lineage>
        <taxon>Bacteria</taxon>
        <taxon>Pseudomonadati</taxon>
        <taxon>Pseudomonadota</taxon>
        <taxon>Gammaproteobacteria</taxon>
        <taxon>Alteromonadales</taxon>
        <taxon>Pseudoalteromonadaceae</taxon>
        <taxon>Pseudoalteromonas</taxon>
    </lineage>
</organism>
<feature type="transmembrane region" description="Helical" evidence="1">
    <location>
        <begin position="220"/>
        <end position="240"/>
    </location>
</feature>
<evidence type="ECO:0000313" key="4">
    <source>
        <dbReference type="Proteomes" id="UP000305730"/>
    </source>
</evidence>
<dbReference type="OrthoDB" id="5916863at2"/>
<comment type="caution">
    <text evidence="3">The sequence shown here is derived from an EMBL/GenBank/DDBJ whole genome shotgun (WGS) entry which is preliminary data.</text>
</comment>
<keyword evidence="4" id="KW-1185">Reference proteome</keyword>
<keyword evidence="1" id="KW-1133">Transmembrane helix</keyword>
<evidence type="ECO:0000313" key="5">
    <source>
        <dbReference type="Proteomes" id="UP000307706"/>
    </source>
</evidence>
<feature type="transmembrane region" description="Helical" evidence="1">
    <location>
        <begin position="42"/>
        <end position="59"/>
    </location>
</feature>
<dbReference type="EMBL" id="PNCK01000039">
    <property type="protein sequence ID" value="TMP42424.1"/>
    <property type="molecule type" value="Genomic_DNA"/>
</dbReference>